<gene>
    <name evidence="1" type="ORF">V1478_000078</name>
</gene>
<organism evidence="1 2">
    <name type="scientific">Vespula squamosa</name>
    <name type="common">Southern yellow jacket</name>
    <name type="synonym">Wasp</name>
    <dbReference type="NCBI Taxonomy" id="30214"/>
    <lineage>
        <taxon>Eukaryota</taxon>
        <taxon>Metazoa</taxon>
        <taxon>Ecdysozoa</taxon>
        <taxon>Arthropoda</taxon>
        <taxon>Hexapoda</taxon>
        <taxon>Insecta</taxon>
        <taxon>Pterygota</taxon>
        <taxon>Neoptera</taxon>
        <taxon>Endopterygota</taxon>
        <taxon>Hymenoptera</taxon>
        <taxon>Apocrita</taxon>
        <taxon>Aculeata</taxon>
        <taxon>Vespoidea</taxon>
        <taxon>Vespidae</taxon>
        <taxon>Vespinae</taxon>
        <taxon>Vespula</taxon>
    </lineage>
</organism>
<name>A0ABD2C921_VESSQ</name>
<reference evidence="1 2" key="1">
    <citation type="journal article" date="2024" name="Ann. Entomol. Soc. Am.">
        <title>Genomic analyses of the southern and eastern yellowjacket wasps (Hymenoptera: Vespidae) reveal evolutionary signatures of social life.</title>
        <authorList>
            <person name="Catto M.A."/>
            <person name="Caine P.B."/>
            <person name="Orr S.E."/>
            <person name="Hunt B.G."/>
            <person name="Goodisman M.A.D."/>
        </authorList>
    </citation>
    <scope>NUCLEOTIDE SEQUENCE [LARGE SCALE GENOMIC DNA]</scope>
    <source>
        <strain evidence="1">233</strain>
        <tissue evidence="1">Head and thorax</tissue>
    </source>
</reference>
<evidence type="ECO:0008006" key="3">
    <source>
        <dbReference type="Google" id="ProtNLM"/>
    </source>
</evidence>
<comment type="caution">
    <text evidence="1">The sequence shown here is derived from an EMBL/GenBank/DDBJ whole genome shotgun (WGS) entry which is preliminary data.</text>
</comment>
<dbReference type="AlphaFoldDB" id="A0ABD2C921"/>
<proteinExistence type="predicted"/>
<accession>A0ABD2C921</accession>
<dbReference type="EMBL" id="JAUDFV010000011">
    <property type="protein sequence ID" value="KAL2741542.1"/>
    <property type="molecule type" value="Genomic_DNA"/>
</dbReference>
<protein>
    <recommendedName>
        <fullName evidence="3">60S ribosomal protein L10P insertion domain-containing protein</fullName>
    </recommendedName>
</protein>
<keyword evidence="2" id="KW-1185">Reference proteome</keyword>
<evidence type="ECO:0000313" key="2">
    <source>
        <dbReference type="Proteomes" id="UP001607302"/>
    </source>
</evidence>
<sequence>MKRMETRLESRKENLSETSFFDGQIIKGYLPDNTIAIRCNEHKLDVIEKSHQWTTSCFKTFLQAIGVNIRWLKKSCMYKNHLLEPVTLTVKPLYRYFANSDILKKRLAEKTECEGINNNRILKLGVYDVVVIFTADNADRLEELGCKMPILKELKKEQVDKEEL</sequence>
<evidence type="ECO:0000313" key="1">
    <source>
        <dbReference type="EMBL" id="KAL2741542.1"/>
    </source>
</evidence>
<dbReference type="Proteomes" id="UP001607302">
    <property type="component" value="Unassembled WGS sequence"/>
</dbReference>